<name>A0A0V0TDQ8_9BILA</name>
<dbReference type="Proteomes" id="UP000055048">
    <property type="component" value="Unassembled WGS sequence"/>
</dbReference>
<accession>A0A0V0TDQ8</accession>
<dbReference type="EMBL" id="JYDJ01000326">
    <property type="protein sequence ID" value="KRX37118.1"/>
    <property type="molecule type" value="Genomic_DNA"/>
</dbReference>
<evidence type="ECO:0000313" key="2">
    <source>
        <dbReference type="Proteomes" id="UP000055048"/>
    </source>
</evidence>
<sequence>MHVYVRGIILERRAGLKCASSRPVVQLEADVCMCGCFSEILNCLGGQTLRRIVWVPNKYGFALVGMQRMSVSSLCLFAFSFVLCVCPCFELAERIISQKCIPERKSSFSLASVQF</sequence>
<organism evidence="1 2">
    <name type="scientific">Trichinella murrelli</name>
    <dbReference type="NCBI Taxonomy" id="144512"/>
    <lineage>
        <taxon>Eukaryota</taxon>
        <taxon>Metazoa</taxon>
        <taxon>Ecdysozoa</taxon>
        <taxon>Nematoda</taxon>
        <taxon>Enoplea</taxon>
        <taxon>Dorylaimia</taxon>
        <taxon>Trichinellida</taxon>
        <taxon>Trichinellidae</taxon>
        <taxon>Trichinella</taxon>
    </lineage>
</organism>
<gene>
    <name evidence="1" type="ORF">T05_1815</name>
</gene>
<comment type="caution">
    <text evidence="1">The sequence shown here is derived from an EMBL/GenBank/DDBJ whole genome shotgun (WGS) entry which is preliminary data.</text>
</comment>
<dbReference type="OrthoDB" id="10277668at2759"/>
<keyword evidence="2" id="KW-1185">Reference proteome</keyword>
<evidence type="ECO:0000313" key="1">
    <source>
        <dbReference type="EMBL" id="KRX37118.1"/>
    </source>
</evidence>
<dbReference type="AlphaFoldDB" id="A0A0V0TDQ8"/>
<protein>
    <submittedName>
        <fullName evidence="1">Uncharacterized protein</fullName>
    </submittedName>
</protein>
<proteinExistence type="predicted"/>
<reference evidence="1 2" key="1">
    <citation type="submission" date="2015-01" db="EMBL/GenBank/DDBJ databases">
        <title>Evolution of Trichinella species and genotypes.</title>
        <authorList>
            <person name="Korhonen P.K."/>
            <person name="Edoardo P."/>
            <person name="Giuseppe L.R."/>
            <person name="Gasser R.B."/>
        </authorList>
    </citation>
    <scope>NUCLEOTIDE SEQUENCE [LARGE SCALE GENOMIC DNA]</scope>
    <source>
        <strain evidence="1">ISS417</strain>
    </source>
</reference>